<name>A0AAE0LRY2_9PEZI</name>
<gene>
    <name evidence="2" type="ORF">B0H64DRAFT_150752</name>
</gene>
<dbReference type="GeneID" id="87835379"/>
<evidence type="ECO:0000256" key="1">
    <source>
        <dbReference type="SAM" id="MobiDB-lite"/>
    </source>
</evidence>
<dbReference type="EMBL" id="JAUEPN010000004">
    <property type="protein sequence ID" value="KAK3295651.1"/>
    <property type="molecule type" value="Genomic_DNA"/>
</dbReference>
<reference evidence="2" key="2">
    <citation type="submission" date="2023-06" db="EMBL/GenBank/DDBJ databases">
        <authorList>
            <consortium name="Lawrence Berkeley National Laboratory"/>
            <person name="Haridas S."/>
            <person name="Hensen N."/>
            <person name="Bonometti L."/>
            <person name="Westerberg I."/>
            <person name="Brannstrom I.O."/>
            <person name="Guillou S."/>
            <person name="Cros-Aarteil S."/>
            <person name="Calhoun S."/>
            <person name="Kuo A."/>
            <person name="Mondo S."/>
            <person name="Pangilinan J."/>
            <person name="Riley R."/>
            <person name="Labutti K."/>
            <person name="Andreopoulos B."/>
            <person name="Lipzen A."/>
            <person name="Chen C."/>
            <person name="Yanf M."/>
            <person name="Daum C."/>
            <person name="Ng V."/>
            <person name="Clum A."/>
            <person name="Steindorff A."/>
            <person name="Ohm R."/>
            <person name="Martin F."/>
            <person name="Silar P."/>
            <person name="Natvig D."/>
            <person name="Lalanne C."/>
            <person name="Gautier V."/>
            <person name="Ament-Velasquez S.L."/>
            <person name="Kruys A."/>
            <person name="Hutchinson M.I."/>
            <person name="Powell A.J."/>
            <person name="Barry K."/>
            <person name="Miller A.N."/>
            <person name="Grigoriev I.V."/>
            <person name="Debuchy R."/>
            <person name="Gladieux P."/>
            <person name="Thoren M.H."/>
            <person name="Johannesson H."/>
        </authorList>
    </citation>
    <scope>NUCLEOTIDE SEQUENCE</scope>
    <source>
        <strain evidence="2">CBS 168.71</strain>
    </source>
</reference>
<dbReference type="AlphaFoldDB" id="A0AAE0LRY2"/>
<keyword evidence="3" id="KW-1185">Reference proteome</keyword>
<dbReference type="RefSeq" id="XP_062659165.1">
    <property type="nucleotide sequence ID" value="XM_062798431.1"/>
</dbReference>
<evidence type="ECO:0000313" key="2">
    <source>
        <dbReference type="EMBL" id="KAK3295651.1"/>
    </source>
</evidence>
<feature type="region of interest" description="Disordered" evidence="1">
    <location>
        <begin position="245"/>
        <end position="285"/>
    </location>
</feature>
<proteinExistence type="predicted"/>
<reference evidence="2" key="1">
    <citation type="journal article" date="2023" name="Mol. Phylogenet. Evol.">
        <title>Genome-scale phylogeny and comparative genomics of the fungal order Sordariales.</title>
        <authorList>
            <person name="Hensen N."/>
            <person name="Bonometti L."/>
            <person name="Westerberg I."/>
            <person name="Brannstrom I.O."/>
            <person name="Guillou S."/>
            <person name="Cros-Aarteil S."/>
            <person name="Calhoun S."/>
            <person name="Haridas S."/>
            <person name="Kuo A."/>
            <person name="Mondo S."/>
            <person name="Pangilinan J."/>
            <person name="Riley R."/>
            <person name="LaButti K."/>
            <person name="Andreopoulos B."/>
            <person name="Lipzen A."/>
            <person name="Chen C."/>
            <person name="Yan M."/>
            <person name="Daum C."/>
            <person name="Ng V."/>
            <person name="Clum A."/>
            <person name="Steindorff A."/>
            <person name="Ohm R.A."/>
            <person name="Martin F."/>
            <person name="Silar P."/>
            <person name="Natvig D.O."/>
            <person name="Lalanne C."/>
            <person name="Gautier V."/>
            <person name="Ament-Velasquez S.L."/>
            <person name="Kruys A."/>
            <person name="Hutchinson M.I."/>
            <person name="Powell A.J."/>
            <person name="Barry K."/>
            <person name="Miller A.N."/>
            <person name="Grigoriev I.V."/>
            <person name="Debuchy R."/>
            <person name="Gladieux P."/>
            <person name="Hiltunen Thoren M."/>
            <person name="Johannesson H."/>
        </authorList>
    </citation>
    <scope>NUCLEOTIDE SEQUENCE</scope>
    <source>
        <strain evidence="2">CBS 168.71</strain>
    </source>
</reference>
<dbReference type="Proteomes" id="UP001278766">
    <property type="component" value="Unassembled WGS sequence"/>
</dbReference>
<comment type="caution">
    <text evidence="2">The sequence shown here is derived from an EMBL/GenBank/DDBJ whole genome shotgun (WGS) entry which is preliminary data.</text>
</comment>
<protein>
    <submittedName>
        <fullName evidence="2">Uncharacterized protein</fullName>
    </submittedName>
</protein>
<evidence type="ECO:0000313" key="3">
    <source>
        <dbReference type="Proteomes" id="UP001278766"/>
    </source>
</evidence>
<accession>A0AAE0LRY2</accession>
<feature type="compositionally biased region" description="Polar residues" evidence="1">
    <location>
        <begin position="245"/>
        <end position="261"/>
    </location>
</feature>
<organism evidence="2 3">
    <name type="scientific">Chaetomium fimeti</name>
    <dbReference type="NCBI Taxonomy" id="1854472"/>
    <lineage>
        <taxon>Eukaryota</taxon>
        <taxon>Fungi</taxon>
        <taxon>Dikarya</taxon>
        <taxon>Ascomycota</taxon>
        <taxon>Pezizomycotina</taxon>
        <taxon>Sordariomycetes</taxon>
        <taxon>Sordariomycetidae</taxon>
        <taxon>Sordariales</taxon>
        <taxon>Chaetomiaceae</taxon>
        <taxon>Chaetomium</taxon>
    </lineage>
</organism>
<sequence length="335" mass="37019">MPSPTVRNSPVVVGMNQPHLGADWSDRGNPTQQFRPWRIRIGINTNKLSEAHVGCQKDTRMRHQDIAIKQGALIVPDRPRSALPCFFLAKHPSPSSLGRTPGIPLFRSGPERFEHATSTRGYPCTGARRSVQCHSHPFQCPQPCRPERPAGHSIPTCRFGAGRTTMAPRRRAPRDPDAFLSAVATFSRGAHIQTAGRTPVFVFVEFSPLSFSQVVRFPICLLTSSQVSFVSTSCLGQEKPPVSCQQNTRTHQTHPHIQTYTPHPKYTNPDIGRPDNTAAATSPSFRLRPSHPTIRSGTTVCSPTPGFLRFTRRHKSWNAIVSAPNPVTQSHEHGC</sequence>